<feature type="compositionally biased region" description="Pro residues" evidence="7">
    <location>
        <begin position="90"/>
        <end position="103"/>
    </location>
</feature>
<evidence type="ECO:0000313" key="10">
    <source>
        <dbReference type="Proteomes" id="UP001642360"/>
    </source>
</evidence>
<feature type="transmembrane region" description="Helical" evidence="8">
    <location>
        <begin position="531"/>
        <end position="552"/>
    </location>
</feature>
<evidence type="ECO:0000256" key="1">
    <source>
        <dbReference type="ARBA" id="ARBA00004478"/>
    </source>
</evidence>
<protein>
    <submittedName>
        <fullName evidence="9">Uncharacterized protein</fullName>
    </submittedName>
</protein>
<feature type="compositionally biased region" description="Pro residues" evidence="7">
    <location>
        <begin position="32"/>
        <end position="41"/>
    </location>
</feature>
<dbReference type="NCBIfam" id="TIGR00785">
    <property type="entry name" value="dass"/>
    <property type="match status" value="1"/>
</dbReference>
<dbReference type="Pfam" id="PF00939">
    <property type="entry name" value="Na_sulph_symp"/>
    <property type="match status" value="1"/>
</dbReference>
<evidence type="ECO:0000256" key="3">
    <source>
        <dbReference type="ARBA" id="ARBA00022692"/>
    </source>
</evidence>
<keyword evidence="10" id="KW-1185">Reference proteome</keyword>
<feature type="transmembrane region" description="Helical" evidence="8">
    <location>
        <begin position="206"/>
        <end position="237"/>
    </location>
</feature>
<keyword evidence="5 8" id="KW-1133">Transmembrane helix</keyword>
<comment type="similarity">
    <text evidence="2">Belongs to the SLC13A/DASS transporter (TC 2.A.47) family. DIT1 subfamily.</text>
</comment>
<keyword evidence="3 8" id="KW-0812">Transmembrane</keyword>
<dbReference type="EMBL" id="CAUOFW020003303">
    <property type="protein sequence ID" value="CAK9159139.1"/>
    <property type="molecule type" value="Genomic_DNA"/>
</dbReference>
<evidence type="ECO:0000313" key="9">
    <source>
        <dbReference type="EMBL" id="CAK9159139.1"/>
    </source>
</evidence>
<organism evidence="9 10">
    <name type="scientific">Ilex paraguariensis</name>
    <name type="common">yerba mate</name>
    <dbReference type="NCBI Taxonomy" id="185542"/>
    <lineage>
        <taxon>Eukaryota</taxon>
        <taxon>Viridiplantae</taxon>
        <taxon>Streptophyta</taxon>
        <taxon>Embryophyta</taxon>
        <taxon>Tracheophyta</taxon>
        <taxon>Spermatophyta</taxon>
        <taxon>Magnoliopsida</taxon>
        <taxon>eudicotyledons</taxon>
        <taxon>Gunneridae</taxon>
        <taxon>Pentapetalae</taxon>
        <taxon>asterids</taxon>
        <taxon>campanulids</taxon>
        <taxon>Aquifoliales</taxon>
        <taxon>Aquifoliaceae</taxon>
        <taxon>Ilex</taxon>
    </lineage>
</organism>
<dbReference type="GO" id="GO:0009706">
    <property type="term" value="C:chloroplast inner membrane"/>
    <property type="evidence" value="ECO:0007669"/>
    <property type="project" value="UniProtKB-SubCell"/>
</dbReference>
<dbReference type="PANTHER" id="PTHR42826">
    <property type="entry name" value="DICARBOXYLATE TRANSPORTER 2.1, CHLOROPLASTIC"/>
    <property type="match status" value="1"/>
</dbReference>
<feature type="compositionally biased region" description="Low complexity" evidence="7">
    <location>
        <begin position="1"/>
        <end position="12"/>
    </location>
</feature>
<dbReference type="InterPro" id="IPR030676">
    <property type="entry name" value="CitT-rel"/>
</dbReference>
<evidence type="ECO:0000256" key="8">
    <source>
        <dbReference type="SAM" id="Phobius"/>
    </source>
</evidence>
<feature type="transmembrane region" description="Helical" evidence="8">
    <location>
        <begin position="618"/>
        <end position="638"/>
    </location>
</feature>
<feature type="compositionally biased region" description="Low complexity" evidence="7">
    <location>
        <begin position="61"/>
        <end position="71"/>
    </location>
</feature>
<dbReference type="AlphaFoldDB" id="A0ABC8SPP9"/>
<feature type="transmembrane region" description="Helical" evidence="8">
    <location>
        <begin position="175"/>
        <end position="194"/>
    </location>
</feature>
<feature type="transmembrane region" description="Helical" evidence="8">
    <location>
        <begin position="564"/>
        <end position="585"/>
    </location>
</feature>
<dbReference type="GO" id="GO:0015140">
    <property type="term" value="F:malate transmembrane transporter activity"/>
    <property type="evidence" value="ECO:0007669"/>
    <property type="project" value="UniProtKB-ARBA"/>
</dbReference>
<gene>
    <name evidence="9" type="ORF">ILEXP_LOCUS27822</name>
</gene>
<sequence length="644" mass="69269">MRTSNETSFSTTPPSPPPPTVHNSTEISCSTTPPPPPPPPTVRNSTETSCSTTPPPPPPTVRNSTETSTFTTPPPPPTVRKSTETSTFTTPPPPPPPPSPFPSQSPATYPYTVLTVHSPSTTHLLNPTPISTDNSIKLAHPPSPDHQILPSPDHHVPLQSVTSNRLLRLPPWKGVKPIPLGISVFVGLILRFAIPKPHQVSNQAWQLLAIFLTTITGLIFSPLPAGAWTIVCLTLTVITKTLKFAAAFSAFTNEIIWLIIASFFFSRGVVKTGLGDRIVLSFVRWLGKSTLGLSYGLVLGEALISPAVPSSTARAGGIFLPIIKSLSQSAESWPKDKSARKLGAYLIQSQLQSASSAGNLFLTAAAQNLLCVKLAEGVGVKIPNRWTTWLKFASLPTCISLLATPIILYKIFPPKTKNTPDAPAMAKRKLEQMGPVKRDEWVMIGTMLVTVALWISGDALHMTSVVAALLGLSVLLLLGVLDWDDCLSEKSAWDTLVWFGVLVGMASQLNTLGIVPWMSDCVAKLLKSLSLGWHASFGILQAAYFFIHYLFASQTAHVGALYSTFLSMHLASKVPGLLAALALGYNTNLFGALTHYSSGQAAVYYGAGYVELADVFKLGIVMALINIVIWVLAGALWWKILGLY</sequence>
<evidence type="ECO:0000256" key="2">
    <source>
        <dbReference type="ARBA" id="ARBA00007349"/>
    </source>
</evidence>
<comment type="subcellular location">
    <subcellularLocation>
        <location evidence="1">Plastid</location>
        <location evidence="1">Chloroplast inner membrane</location>
        <topology evidence="1">Multi-pass membrane protein</topology>
    </subcellularLocation>
</comment>
<keyword evidence="4" id="KW-1001">Plastid inner membrane</keyword>
<dbReference type="Proteomes" id="UP001642360">
    <property type="component" value="Unassembled WGS sequence"/>
</dbReference>
<feature type="transmembrane region" description="Helical" evidence="8">
    <location>
        <begin position="244"/>
        <end position="265"/>
    </location>
</feature>
<keyword evidence="4" id="KW-0934">Plastid</keyword>
<reference evidence="9 10" key="1">
    <citation type="submission" date="2024-02" db="EMBL/GenBank/DDBJ databases">
        <authorList>
            <person name="Vignale AGUSTIN F."/>
            <person name="Sosa J E."/>
            <person name="Modenutti C."/>
        </authorList>
    </citation>
    <scope>NUCLEOTIDE SEQUENCE [LARGE SCALE GENOMIC DNA]</scope>
</reference>
<comment type="caution">
    <text evidence="9">The sequence shown here is derived from an EMBL/GenBank/DDBJ whole genome shotgun (WGS) entry which is preliminary data.</text>
</comment>
<evidence type="ECO:0000256" key="4">
    <source>
        <dbReference type="ARBA" id="ARBA00022780"/>
    </source>
</evidence>
<feature type="transmembrane region" description="Helical" evidence="8">
    <location>
        <begin position="441"/>
        <end position="457"/>
    </location>
</feature>
<feature type="transmembrane region" description="Helical" evidence="8">
    <location>
        <begin position="495"/>
        <end position="519"/>
    </location>
</feature>
<evidence type="ECO:0000256" key="7">
    <source>
        <dbReference type="SAM" id="MobiDB-lite"/>
    </source>
</evidence>
<name>A0ABC8SPP9_9AQUA</name>
<accession>A0ABC8SPP9</accession>
<keyword evidence="6 8" id="KW-0472">Membrane</keyword>
<dbReference type="InterPro" id="IPR001898">
    <property type="entry name" value="SLC13A/DASS"/>
</dbReference>
<evidence type="ECO:0000256" key="6">
    <source>
        <dbReference type="ARBA" id="ARBA00023136"/>
    </source>
</evidence>
<evidence type="ECO:0000256" key="5">
    <source>
        <dbReference type="ARBA" id="ARBA00022989"/>
    </source>
</evidence>
<proteinExistence type="inferred from homology"/>
<feature type="region of interest" description="Disordered" evidence="7">
    <location>
        <begin position="1"/>
        <end position="107"/>
    </location>
</feature>
<feature type="transmembrane region" description="Helical" evidence="8">
    <location>
        <begin position="463"/>
        <end position="483"/>
    </location>
</feature>